<dbReference type="InterPro" id="IPR001509">
    <property type="entry name" value="Epimerase_deHydtase"/>
</dbReference>
<proteinExistence type="predicted"/>
<name>A0A0X8X7N0_HALHR</name>
<dbReference type="KEGG" id="hhk:HH1059_04080"/>
<dbReference type="SUPFAM" id="SSF51735">
    <property type="entry name" value="NAD(P)-binding Rossmann-fold domains"/>
    <property type="match status" value="1"/>
</dbReference>
<keyword evidence="3" id="KW-1185">Reference proteome</keyword>
<dbReference type="InterPro" id="IPR036291">
    <property type="entry name" value="NAD(P)-bd_dom_sf"/>
</dbReference>
<evidence type="ECO:0000313" key="3">
    <source>
        <dbReference type="Proteomes" id="UP000218890"/>
    </source>
</evidence>
<organism evidence="2 3">
    <name type="scientific">Halorhodospira halochloris</name>
    <name type="common">Ectothiorhodospira halochloris</name>
    <dbReference type="NCBI Taxonomy" id="1052"/>
    <lineage>
        <taxon>Bacteria</taxon>
        <taxon>Pseudomonadati</taxon>
        <taxon>Pseudomonadota</taxon>
        <taxon>Gammaproteobacteria</taxon>
        <taxon>Chromatiales</taxon>
        <taxon>Ectothiorhodospiraceae</taxon>
        <taxon>Halorhodospira</taxon>
    </lineage>
</organism>
<gene>
    <name evidence="2" type="ORF">HH1059_04080</name>
</gene>
<reference evidence="2" key="1">
    <citation type="submission" date="2016-02" db="EMBL/GenBank/DDBJ databases">
        <title>Halorhodospira halochloris DSM-1059 complete genome, version 2.</title>
        <authorList>
            <person name="Tsukatani Y."/>
        </authorList>
    </citation>
    <scope>NUCLEOTIDE SEQUENCE</scope>
    <source>
        <strain evidence="2">DSM 1059</strain>
    </source>
</reference>
<dbReference type="OrthoDB" id="9803010at2"/>
<evidence type="ECO:0000259" key="1">
    <source>
        <dbReference type="Pfam" id="PF01370"/>
    </source>
</evidence>
<dbReference type="RefSeq" id="WP_096407682.1">
    <property type="nucleotide sequence ID" value="NZ_AP017372.2"/>
</dbReference>
<dbReference type="InterPro" id="IPR050177">
    <property type="entry name" value="Lipid_A_modif_metabolic_enz"/>
</dbReference>
<dbReference type="Pfam" id="PF01370">
    <property type="entry name" value="Epimerase"/>
    <property type="match status" value="1"/>
</dbReference>
<dbReference type="Proteomes" id="UP000218890">
    <property type="component" value="Chromosome"/>
</dbReference>
<dbReference type="EMBL" id="AP017372">
    <property type="protein sequence ID" value="BAU57081.2"/>
    <property type="molecule type" value="Genomic_DNA"/>
</dbReference>
<evidence type="ECO:0000313" key="2">
    <source>
        <dbReference type="EMBL" id="BAU57081.2"/>
    </source>
</evidence>
<dbReference type="Gene3D" id="3.40.50.720">
    <property type="entry name" value="NAD(P)-binding Rossmann-like Domain"/>
    <property type="match status" value="1"/>
</dbReference>
<feature type="domain" description="NAD-dependent epimerase/dehydratase" evidence="1">
    <location>
        <begin position="8"/>
        <end position="225"/>
    </location>
</feature>
<sequence length="332" mass="37560">MEPIRKVALTGCDGYIGRELARELTKRGLLLTGIDRGHNESRHKSESTVLTDLSKPDEIDKITDALTETEVLFHLAAARTDWGLDYNGYHRDNVQATKNLIEAAKRAGVTKWVNFSTVGVFGPSHSGIDEDAPFNADTDYGITKAMAEQELHEAAEQEGWTVRTIRPSAVFSEHQPPNTNLYRLIEAIRRHRFVMIGNGSEIKTTSYLHNTVDAALWLYDDLKHGGIKAYNYIDEPRLTTREMIDFIRSELGMRTPLPRLPLGLIEPPARALDWIADRIGRDLPITAARIRKFCTATNFDSSRIREAGFQPRFSSYDALSRTVAWHLEQARR</sequence>
<dbReference type="PANTHER" id="PTHR43245">
    <property type="entry name" value="BIFUNCTIONAL POLYMYXIN RESISTANCE PROTEIN ARNA"/>
    <property type="match status" value="1"/>
</dbReference>
<protein>
    <recommendedName>
        <fullName evidence="1">NAD-dependent epimerase/dehydratase domain-containing protein</fullName>
    </recommendedName>
</protein>
<dbReference type="AlphaFoldDB" id="A0A0X8X7N0"/>
<accession>A0A0X8X7N0</accession>